<accession>A0ABW5MAW7</accession>
<dbReference type="PANTHER" id="PTHR39173:SF1">
    <property type="entry name" value="ACETYLTRANSFERASE"/>
    <property type="match status" value="1"/>
</dbReference>
<evidence type="ECO:0000259" key="1">
    <source>
        <dbReference type="PROSITE" id="PS51186"/>
    </source>
</evidence>
<evidence type="ECO:0000313" key="3">
    <source>
        <dbReference type="Proteomes" id="UP001597469"/>
    </source>
</evidence>
<comment type="caution">
    <text evidence="2">The sequence shown here is derived from an EMBL/GenBank/DDBJ whole genome shotgun (WGS) entry which is preliminary data.</text>
</comment>
<dbReference type="RefSeq" id="WP_381527579.1">
    <property type="nucleotide sequence ID" value="NZ_JBHULN010000025.1"/>
</dbReference>
<reference evidence="3" key="1">
    <citation type="journal article" date="2019" name="Int. J. Syst. Evol. Microbiol.">
        <title>The Global Catalogue of Microorganisms (GCM) 10K type strain sequencing project: providing services to taxonomists for standard genome sequencing and annotation.</title>
        <authorList>
            <consortium name="The Broad Institute Genomics Platform"/>
            <consortium name="The Broad Institute Genome Sequencing Center for Infectious Disease"/>
            <person name="Wu L."/>
            <person name="Ma J."/>
        </authorList>
    </citation>
    <scope>NUCLEOTIDE SEQUENCE [LARGE SCALE GENOMIC DNA]</scope>
    <source>
        <strain evidence="3">KCTC 42805</strain>
    </source>
</reference>
<dbReference type="EMBL" id="JBHULN010000025">
    <property type="protein sequence ID" value="MFD2574167.1"/>
    <property type="molecule type" value="Genomic_DNA"/>
</dbReference>
<dbReference type="Pfam" id="PF13302">
    <property type="entry name" value="Acetyltransf_3"/>
    <property type="match status" value="1"/>
</dbReference>
<sequence>MNESPVMLRLEKTVPGNPQTGHVPAEHYIIVEKKSNTNVGAIRLRLSDQEDILFYAGHIGYNIDEAFRGQHYAAYACLELKSIAIEHRFTTLWITCDPDNWPSRRTCERVGAELVEIVDIPEYIDMYQDGERQKCRYRWQLIGSSI</sequence>
<dbReference type="SUPFAM" id="SSF55729">
    <property type="entry name" value="Acyl-CoA N-acyltransferases (Nat)"/>
    <property type="match status" value="1"/>
</dbReference>
<organism evidence="2 3">
    <name type="scientific">Spirosoma soli</name>
    <dbReference type="NCBI Taxonomy" id="1770529"/>
    <lineage>
        <taxon>Bacteria</taxon>
        <taxon>Pseudomonadati</taxon>
        <taxon>Bacteroidota</taxon>
        <taxon>Cytophagia</taxon>
        <taxon>Cytophagales</taxon>
        <taxon>Cytophagaceae</taxon>
        <taxon>Spirosoma</taxon>
    </lineage>
</organism>
<gene>
    <name evidence="2" type="ORF">ACFSUS_26260</name>
</gene>
<dbReference type="InterPro" id="IPR000182">
    <property type="entry name" value="GNAT_dom"/>
</dbReference>
<dbReference type="PROSITE" id="PS51186">
    <property type="entry name" value="GNAT"/>
    <property type="match status" value="1"/>
</dbReference>
<proteinExistence type="predicted"/>
<keyword evidence="3" id="KW-1185">Reference proteome</keyword>
<evidence type="ECO:0000313" key="2">
    <source>
        <dbReference type="EMBL" id="MFD2574167.1"/>
    </source>
</evidence>
<dbReference type="InterPro" id="IPR016181">
    <property type="entry name" value="Acyl_CoA_acyltransferase"/>
</dbReference>
<feature type="domain" description="N-acetyltransferase" evidence="1">
    <location>
        <begin position="1"/>
        <end position="131"/>
    </location>
</feature>
<dbReference type="Gene3D" id="3.40.630.30">
    <property type="match status" value="1"/>
</dbReference>
<protein>
    <submittedName>
        <fullName evidence="2">GNAT family N-acetyltransferase</fullName>
    </submittedName>
</protein>
<dbReference type="PANTHER" id="PTHR39173">
    <property type="entry name" value="ACETYLTRANSFERASE"/>
    <property type="match status" value="1"/>
</dbReference>
<name>A0ABW5MAW7_9BACT</name>
<dbReference type="Proteomes" id="UP001597469">
    <property type="component" value="Unassembled WGS sequence"/>
</dbReference>